<evidence type="ECO:0000313" key="6">
    <source>
        <dbReference type="Proteomes" id="UP000320475"/>
    </source>
</evidence>
<accession>A0A507CSK7</accession>
<dbReference type="VEuPathDB" id="FungiDB:SeMB42_g05262"/>
<dbReference type="PANTHER" id="PTHR47383:SF8">
    <property type="entry name" value="OS01G0768300 PROTEIN"/>
    <property type="match status" value="1"/>
</dbReference>
<dbReference type="InterPro" id="IPR058936">
    <property type="entry name" value="At4g15545-like"/>
</dbReference>
<sequence>MAADTEFEHSLRQLREAHQKMASAKDAELASLRAETSRKNDEIKDLQTRVSQLEIQLARSDKRIAEMSRAVTKLASFKQSVLESIADEDIEEVRVHKTRAGIDQDSNASPVSRPDATGAQPYQPPRMSLGSPDRHANMYASPVTPHVPVRAPPTSNARMSTSFHDPDHTPAVLPGAVDGREFFKRARAILSYDEFTSLLWNVRQYNNREQSRHRTLENLNELLGGEAGEKGRQRRDLYEQFEKLLSH</sequence>
<evidence type="ECO:0000313" key="3">
    <source>
        <dbReference type="EMBL" id="TPX39652.1"/>
    </source>
</evidence>
<dbReference type="InterPro" id="IPR058935">
    <property type="entry name" value="At4g15545-like_C"/>
</dbReference>
<evidence type="ECO:0000313" key="5">
    <source>
        <dbReference type="Proteomes" id="UP000317494"/>
    </source>
</evidence>
<proteinExistence type="predicted"/>
<feature type="region of interest" description="Disordered" evidence="1">
    <location>
        <begin position="17"/>
        <end position="40"/>
    </location>
</feature>
<dbReference type="Proteomes" id="UP000320475">
    <property type="component" value="Unassembled WGS sequence"/>
</dbReference>
<dbReference type="STRING" id="286115.A0A507CSK7"/>
<feature type="region of interest" description="Disordered" evidence="1">
    <location>
        <begin position="98"/>
        <end position="171"/>
    </location>
</feature>
<evidence type="ECO:0000256" key="1">
    <source>
        <dbReference type="SAM" id="MobiDB-lite"/>
    </source>
</evidence>
<evidence type="ECO:0000259" key="2">
    <source>
        <dbReference type="Pfam" id="PF25972"/>
    </source>
</evidence>
<gene>
    <name evidence="3" type="ORF">SeLEV6574_g07073</name>
    <name evidence="4" type="ORF">SeMB42_g05262</name>
</gene>
<dbReference type="PANTHER" id="PTHR47383">
    <property type="entry name" value="OS03G0659800 PROTEIN"/>
    <property type="match status" value="1"/>
</dbReference>
<dbReference type="AlphaFoldDB" id="A0A507CSK7"/>
<dbReference type="OrthoDB" id="5599468at2759"/>
<protein>
    <recommendedName>
        <fullName evidence="2">At4g15545-like C-terminal domain-containing protein</fullName>
    </recommendedName>
</protein>
<feature type="compositionally biased region" description="Basic and acidic residues" evidence="1">
    <location>
        <begin position="17"/>
        <end position="28"/>
    </location>
</feature>
<name>A0A507CSK7_9FUNG</name>
<reference evidence="5 6" key="1">
    <citation type="journal article" date="2019" name="Sci. Rep.">
        <title>Comparative genomics of chytrid fungi reveal insights into the obligate biotrophic and pathogenic lifestyle of Synchytrium endobioticum.</title>
        <authorList>
            <person name="van de Vossenberg B.T.L.H."/>
            <person name="Warris S."/>
            <person name="Nguyen H.D.T."/>
            <person name="van Gent-Pelzer M.P.E."/>
            <person name="Joly D.L."/>
            <person name="van de Geest H.C."/>
            <person name="Bonants P.J.M."/>
            <person name="Smith D.S."/>
            <person name="Levesque C.A."/>
            <person name="van der Lee T.A.J."/>
        </authorList>
    </citation>
    <scope>NUCLEOTIDE SEQUENCE [LARGE SCALE GENOMIC DNA]</scope>
    <source>
        <strain evidence="3 6">LEV6574</strain>
        <strain evidence="4 5">MB42</strain>
    </source>
</reference>
<dbReference type="EMBL" id="QEAN01000243">
    <property type="protein sequence ID" value="TPX42147.1"/>
    <property type="molecule type" value="Genomic_DNA"/>
</dbReference>
<dbReference type="Proteomes" id="UP000317494">
    <property type="component" value="Unassembled WGS sequence"/>
</dbReference>
<evidence type="ECO:0000313" key="4">
    <source>
        <dbReference type="EMBL" id="TPX42147.1"/>
    </source>
</evidence>
<comment type="caution">
    <text evidence="4">The sequence shown here is derived from an EMBL/GenBank/DDBJ whole genome shotgun (WGS) entry which is preliminary data.</text>
</comment>
<organism evidence="4 5">
    <name type="scientific">Synchytrium endobioticum</name>
    <dbReference type="NCBI Taxonomy" id="286115"/>
    <lineage>
        <taxon>Eukaryota</taxon>
        <taxon>Fungi</taxon>
        <taxon>Fungi incertae sedis</taxon>
        <taxon>Chytridiomycota</taxon>
        <taxon>Chytridiomycota incertae sedis</taxon>
        <taxon>Chytridiomycetes</taxon>
        <taxon>Synchytriales</taxon>
        <taxon>Synchytriaceae</taxon>
        <taxon>Synchytrium</taxon>
    </lineage>
</organism>
<feature type="compositionally biased region" description="Polar residues" evidence="1">
    <location>
        <begin position="153"/>
        <end position="163"/>
    </location>
</feature>
<feature type="domain" description="At4g15545-like C-terminal" evidence="2">
    <location>
        <begin position="176"/>
        <end position="247"/>
    </location>
</feature>
<keyword evidence="5" id="KW-1185">Reference proteome</keyword>
<dbReference type="EMBL" id="QEAM01000457">
    <property type="protein sequence ID" value="TPX39652.1"/>
    <property type="molecule type" value="Genomic_DNA"/>
</dbReference>
<dbReference type="Pfam" id="PF25972">
    <property type="entry name" value="At4g15545_C"/>
    <property type="match status" value="1"/>
</dbReference>